<organism evidence="7 8">
    <name type="scientific">Arsenicitalea aurantiaca</name>
    <dbReference type="NCBI Taxonomy" id="1783274"/>
    <lineage>
        <taxon>Bacteria</taxon>
        <taxon>Pseudomonadati</taxon>
        <taxon>Pseudomonadota</taxon>
        <taxon>Alphaproteobacteria</taxon>
        <taxon>Hyphomicrobiales</taxon>
        <taxon>Devosiaceae</taxon>
        <taxon>Arsenicitalea</taxon>
    </lineage>
</organism>
<gene>
    <name evidence="7" type="ORF">EMQ25_02260</name>
</gene>
<evidence type="ECO:0000259" key="4">
    <source>
        <dbReference type="Pfam" id="PF00205"/>
    </source>
</evidence>
<dbReference type="InterPro" id="IPR029061">
    <property type="entry name" value="THDP-binding"/>
</dbReference>
<protein>
    <submittedName>
        <fullName evidence="7">Thiamine pyrophosphate-binding protein</fullName>
    </submittedName>
</protein>
<dbReference type="InterPro" id="IPR012001">
    <property type="entry name" value="Thiamin_PyroP_enz_TPP-bd_dom"/>
</dbReference>
<dbReference type="InterPro" id="IPR029035">
    <property type="entry name" value="DHS-like_NAD/FAD-binding_dom"/>
</dbReference>
<comment type="caution">
    <text evidence="7">The sequence shown here is derived from an EMBL/GenBank/DDBJ whole genome shotgun (WGS) entry which is preliminary data.</text>
</comment>
<sequence>MLIYESLAKAFAAEGVDTQFGLMGDGNMHWMTAMDQLPGMTTVGVRHEHCSVLMAMGYWSATGKPGVCSVTHGPGFTQVMTGLTTAARNNVPLVCFAGETSLGASWALQAMDQAPLARACGAEYIAVHSPARIHDQVREAFYLARTKSMPIVLGVPLDIQKMQAPNLPPYRPSLEFLSPTTALPPDPAAIAMLAEKLAAARHPVLVAGNGAVQADALAVIEALADRTGALLGTSLLAKGAFDHHPFSLGIVGGYVREASRAIARDADLVIAFGAQLSRFTLDGGRMFPDAEIVQVDIAPQALKEGLVVAHTMLRADARLAGEALFGRLEGHQPLTTIRTDDVARRLREGPADSTPYAITDGTLDPRRVFEALETIIPKDYHLVSGSAHQAYWHTAMRGMAPQNYHAVRAFGAIGNAMSFAIGVATARKDGKVVLVEGDGGLLMHIQEMETLQRHGIKLLIVCVDDGAYGAEIHKLRVDGVDDANAIFGRPNFEGVSKAFGADGATVTRIEQLPDLMARYEAGEVAAIWDVHVSDQVMTPPMRDEVAASKSRI</sequence>
<comment type="similarity">
    <text evidence="1 3">Belongs to the TPP enzyme family.</text>
</comment>
<name>A0A433XL56_9HYPH</name>
<evidence type="ECO:0000256" key="1">
    <source>
        <dbReference type="ARBA" id="ARBA00007812"/>
    </source>
</evidence>
<dbReference type="RefSeq" id="WP_127186922.1">
    <property type="nucleotide sequence ID" value="NZ_RZNJ01000001.1"/>
</dbReference>
<keyword evidence="8" id="KW-1185">Reference proteome</keyword>
<dbReference type="Pfam" id="PF02776">
    <property type="entry name" value="TPP_enzyme_N"/>
    <property type="match status" value="1"/>
</dbReference>
<feature type="domain" description="Thiamine pyrophosphate enzyme central" evidence="4">
    <location>
        <begin position="191"/>
        <end position="319"/>
    </location>
</feature>
<dbReference type="Proteomes" id="UP000281547">
    <property type="component" value="Unassembled WGS sequence"/>
</dbReference>
<evidence type="ECO:0000313" key="7">
    <source>
        <dbReference type="EMBL" id="RUT34803.1"/>
    </source>
</evidence>
<dbReference type="PANTHER" id="PTHR18968:SF13">
    <property type="entry name" value="ACETOLACTATE SYNTHASE CATALYTIC SUBUNIT, MITOCHONDRIAL"/>
    <property type="match status" value="1"/>
</dbReference>
<dbReference type="AlphaFoldDB" id="A0A433XL56"/>
<dbReference type="GO" id="GO:0003984">
    <property type="term" value="F:acetolactate synthase activity"/>
    <property type="evidence" value="ECO:0007669"/>
    <property type="project" value="TreeGrafter"/>
</dbReference>
<dbReference type="SUPFAM" id="SSF52467">
    <property type="entry name" value="DHS-like NAD/FAD-binding domain"/>
    <property type="match status" value="1"/>
</dbReference>
<accession>A0A433XL56</accession>
<evidence type="ECO:0000313" key="8">
    <source>
        <dbReference type="Proteomes" id="UP000281547"/>
    </source>
</evidence>
<dbReference type="InterPro" id="IPR012000">
    <property type="entry name" value="Thiamin_PyroP_enz_cen_dom"/>
</dbReference>
<dbReference type="CDD" id="cd07035">
    <property type="entry name" value="TPP_PYR_POX_like"/>
    <property type="match status" value="1"/>
</dbReference>
<dbReference type="GO" id="GO:0005948">
    <property type="term" value="C:acetolactate synthase complex"/>
    <property type="evidence" value="ECO:0007669"/>
    <property type="project" value="TreeGrafter"/>
</dbReference>
<feature type="domain" description="Thiamine pyrophosphate enzyme N-terminal TPP-binding" evidence="6">
    <location>
        <begin position="4"/>
        <end position="113"/>
    </location>
</feature>
<evidence type="ECO:0000256" key="2">
    <source>
        <dbReference type="ARBA" id="ARBA00023052"/>
    </source>
</evidence>
<dbReference type="GO" id="GO:0050660">
    <property type="term" value="F:flavin adenine dinucleotide binding"/>
    <property type="evidence" value="ECO:0007669"/>
    <property type="project" value="TreeGrafter"/>
</dbReference>
<dbReference type="InterPro" id="IPR011766">
    <property type="entry name" value="TPP_enzyme_TPP-bd"/>
</dbReference>
<keyword evidence="2 3" id="KW-0786">Thiamine pyrophosphate</keyword>
<dbReference type="InterPro" id="IPR045229">
    <property type="entry name" value="TPP_enz"/>
</dbReference>
<dbReference type="EMBL" id="RZNJ01000001">
    <property type="protein sequence ID" value="RUT34803.1"/>
    <property type="molecule type" value="Genomic_DNA"/>
</dbReference>
<dbReference type="OrthoDB" id="7534569at2"/>
<evidence type="ECO:0000259" key="6">
    <source>
        <dbReference type="Pfam" id="PF02776"/>
    </source>
</evidence>
<dbReference type="CDD" id="cd00568">
    <property type="entry name" value="TPP_enzymes"/>
    <property type="match status" value="1"/>
</dbReference>
<proteinExistence type="inferred from homology"/>
<feature type="domain" description="Thiamine pyrophosphate enzyme TPP-binding" evidence="5">
    <location>
        <begin position="388"/>
        <end position="522"/>
    </location>
</feature>
<dbReference type="PANTHER" id="PTHR18968">
    <property type="entry name" value="THIAMINE PYROPHOSPHATE ENZYMES"/>
    <property type="match status" value="1"/>
</dbReference>
<dbReference type="Pfam" id="PF00205">
    <property type="entry name" value="TPP_enzyme_M"/>
    <property type="match status" value="1"/>
</dbReference>
<evidence type="ECO:0000259" key="5">
    <source>
        <dbReference type="Pfam" id="PF02775"/>
    </source>
</evidence>
<dbReference type="GO" id="GO:0009099">
    <property type="term" value="P:L-valine biosynthetic process"/>
    <property type="evidence" value="ECO:0007669"/>
    <property type="project" value="TreeGrafter"/>
</dbReference>
<reference evidence="7 8" key="1">
    <citation type="journal article" date="2016" name="Int. J. Syst. Evol. Microbiol.">
        <title>Arsenicitalea aurantiaca gen. nov., sp. nov., a new member of the family Hyphomicrobiaceae, isolated from high-arsenic sediment.</title>
        <authorList>
            <person name="Mu Y."/>
            <person name="Zhou L."/>
            <person name="Zeng X.C."/>
            <person name="Liu L."/>
            <person name="Pan Y."/>
            <person name="Chen X."/>
            <person name="Wang J."/>
            <person name="Li S."/>
            <person name="Li W.J."/>
            <person name="Wang Y."/>
        </authorList>
    </citation>
    <scope>NUCLEOTIDE SEQUENCE [LARGE SCALE GENOMIC DNA]</scope>
    <source>
        <strain evidence="7 8">42-50</strain>
    </source>
</reference>
<evidence type="ECO:0000256" key="3">
    <source>
        <dbReference type="RuleBase" id="RU362132"/>
    </source>
</evidence>
<dbReference type="Gene3D" id="3.40.50.1220">
    <property type="entry name" value="TPP-binding domain"/>
    <property type="match status" value="1"/>
</dbReference>
<dbReference type="Gene3D" id="3.40.50.970">
    <property type="match status" value="2"/>
</dbReference>
<dbReference type="GO" id="GO:0009097">
    <property type="term" value="P:isoleucine biosynthetic process"/>
    <property type="evidence" value="ECO:0007669"/>
    <property type="project" value="TreeGrafter"/>
</dbReference>
<dbReference type="GO" id="GO:0000287">
    <property type="term" value="F:magnesium ion binding"/>
    <property type="evidence" value="ECO:0007669"/>
    <property type="project" value="InterPro"/>
</dbReference>
<dbReference type="GO" id="GO:0030976">
    <property type="term" value="F:thiamine pyrophosphate binding"/>
    <property type="evidence" value="ECO:0007669"/>
    <property type="project" value="InterPro"/>
</dbReference>
<dbReference type="Pfam" id="PF02775">
    <property type="entry name" value="TPP_enzyme_C"/>
    <property type="match status" value="1"/>
</dbReference>
<dbReference type="SUPFAM" id="SSF52518">
    <property type="entry name" value="Thiamin diphosphate-binding fold (THDP-binding)"/>
    <property type="match status" value="2"/>
</dbReference>